<reference evidence="5 6" key="1">
    <citation type="submission" date="2021-02" db="EMBL/GenBank/DDBJ databases">
        <title>Draft genome and description of Leucobacter sp nov strain Marseille-Q4368.</title>
        <authorList>
            <person name="Boxberger M."/>
            <person name="La Scola B."/>
        </authorList>
    </citation>
    <scope>NUCLEOTIDE SEQUENCE [LARGE SCALE GENOMIC DNA]</scope>
    <source>
        <strain evidence="5 6">Marseille-Q4368</strain>
    </source>
</reference>
<gene>
    <name evidence="5" type="ORF">JSQ98_04950</name>
</gene>
<evidence type="ECO:0000259" key="3">
    <source>
        <dbReference type="Pfam" id="PF13556"/>
    </source>
</evidence>
<dbReference type="Proteomes" id="UP000811492">
    <property type="component" value="Unassembled WGS sequence"/>
</dbReference>
<feature type="domain" description="CdaR GGDEF-like" evidence="4">
    <location>
        <begin position="292"/>
        <end position="402"/>
    </location>
</feature>
<evidence type="ECO:0000313" key="5">
    <source>
        <dbReference type="EMBL" id="MBS3181541.1"/>
    </source>
</evidence>
<protein>
    <submittedName>
        <fullName evidence="5">Helix-turn-helix domain-containing protein</fullName>
    </submittedName>
</protein>
<comment type="caution">
    <text evidence="5">The sequence shown here is derived from an EMBL/GenBank/DDBJ whole genome shotgun (WGS) entry which is preliminary data.</text>
</comment>
<dbReference type="EMBL" id="JAFEVO010000001">
    <property type="protein sequence ID" value="MBS3181541.1"/>
    <property type="molecule type" value="Genomic_DNA"/>
</dbReference>
<feature type="domain" description="PucR C-terminal helix-turn-helix" evidence="3">
    <location>
        <begin position="483"/>
        <end position="539"/>
    </location>
</feature>
<name>A0ABS5M3J8_9MICO</name>
<evidence type="ECO:0000256" key="2">
    <source>
        <dbReference type="SAM" id="MobiDB-lite"/>
    </source>
</evidence>
<dbReference type="InterPro" id="IPR041522">
    <property type="entry name" value="CdaR_GGDEF"/>
</dbReference>
<dbReference type="InterPro" id="IPR051448">
    <property type="entry name" value="CdaR-like_regulators"/>
</dbReference>
<dbReference type="PANTHER" id="PTHR33744">
    <property type="entry name" value="CARBOHYDRATE DIACID REGULATOR"/>
    <property type="match status" value="1"/>
</dbReference>
<sequence length="579" mass="62347">MNANATPDREAPRFRAALDALDGMLAGLDPSAEAGDRRFLGCVFFENEPHERRYADHLVLAPGLDAAGPDLDVRVRALLDHGAAGVIVKRPESGLPRLPSDLASALLLLEREADWADVAQSLRALGSADARLVTGGIRQGDLFALANTLASLSNGAVSLVDIAGRIIGYSTHVGQPIDALRRSTTLALHEGHHPRVDAQFQQLAASAAALHFPGKQSRYGRVALPVRAAGELLGTVWAIQVDPSGADETRQFLDSVEPLVAHHMLRARETAQADERRSTDLIRALLEDATNRRAAAAQLDLDPGSAHTVICFRLRELGDANPVLRAQQLLHQVSTTAKGQFAWAHCALLDGVAVALLRSSDTAHTRLFADRITRIAEGGAVAGIGRIAQNQSLIPRSYRDAASISRIIVTRNATARGTQATRSTAAAGQVTRDDDASDVAEFSEMHSDLGLAHVGEILHDSELLEGDLVERILAHDREHETRLAETLLSVLDHQGSVRRAALDLHVHQNTVRYRLNSIRAELGIDMDRPSARLWIWLRLTTEVASGGLMFAPEPRSPASGAAPSNDSRRTNIRAISPMG</sequence>
<accession>A0ABS5M3J8</accession>
<evidence type="ECO:0000259" key="4">
    <source>
        <dbReference type="Pfam" id="PF17853"/>
    </source>
</evidence>
<dbReference type="Gene3D" id="1.10.10.2840">
    <property type="entry name" value="PucR C-terminal helix-turn-helix domain"/>
    <property type="match status" value="1"/>
</dbReference>
<dbReference type="InterPro" id="IPR025736">
    <property type="entry name" value="PucR_C-HTH_dom"/>
</dbReference>
<dbReference type="Pfam" id="PF13556">
    <property type="entry name" value="HTH_30"/>
    <property type="match status" value="1"/>
</dbReference>
<dbReference type="RefSeq" id="WP_211648609.1">
    <property type="nucleotide sequence ID" value="NZ_JAFEVO010000001.1"/>
</dbReference>
<keyword evidence="6" id="KW-1185">Reference proteome</keyword>
<evidence type="ECO:0000256" key="1">
    <source>
        <dbReference type="ARBA" id="ARBA00006754"/>
    </source>
</evidence>
<proteinExistence type="inferred from homology"/>
<feature type="region of interest" description="Disordered" evidence="2">
    <location>
        <begin position="550"/>
        <end position="579"/>
    </location>
</feature>
<dbReference type="Pfam" id="PF17853">
    <property type="entry name" value="GGDEF_2"/>
    <property type="match status" value="1"/>
</dbReference>
<organism evidence="5 6">
    <name type="scientific">Leucobacter manosquensis</name>
    <dbReference type="NCBI Taxonomy" id="2810611"/>
    <lineage>
        <taxon>Bacteria</taxon>
        <taxon>Bacillati</taxon>
        <taxon>Actinomycetota</taxon>
        <taxon>Actinomycetes</taxon>
        <taxon>Micrococcales</taxon>
        <taxon>Microbacteriaceae</taxon>
        <taxon>Leucobacter</taxon>
    </lineage>
</organism>
<comment type="similarity">
    <text evidence="1">Belongs to the CdaR family.</text>
</comment>
<evidence type="ECO:0000313" key="6">
    <source>
        <dbReference type="Proteomes" id="UP000811492"/>
    </source>
</evidence>
<dbReference type="PANTHER" id="PTHR33744:SF1">
    <property type="entry name" value="DNA-BINDING TRANSCRIPTIONAL ACTIVATOR ADER"/>
    <property type="match status" value="1"/>
</dbReference>
<dbReference type="InterPro" id="IPR042070">
    <property type="entry name" value="PucR_C-HTH_sf"/>
</dbReference>